<evidence type="ECO:0000259" key="5">
    <source>
        <dbReference type="Pfam" id="PF20511"/>
    </source>
</evidence>
<dbReference type="InterPro" id="IPR014628">
    <property type="entry name" value="Man6P_isomerase_Firm_short"/>
</dbReference>
<dbReference type="PANTHER" id="PTHR42742:SF3">
    <property type="entry name" value="FRUCTOKINASE"/>
    <property type="match status" value="1"/>
</dbReference>
<geneLocation type="plasmid" evidence="6 7">
    <name>13</name>
</geneLocation>
<dbReference type="PANTHER" id="PTHR42742">
    <property type="entry name" value="TRANSCRIPTIONAL REPRESSOR MPRA"/>
    <property type="match status" value="1"/>
</dbReference>
<dbReference type="GO" id="GO:0004476">
    <property type="term" value="F:mannose-6-phosphate isomerase activity"/>
    <property type="evidence" value="ECO:0007669"/>
    <property type="project" value="UniProtKB-EC"/>
</dbReference>
<keyword evidence="6" id="KW-0614">Plasmid</keyword>
<gene>
    <name evidence="6" type="primary">yvyI</name>
    <name evidence="6" type="ORF">NCTC10142_00348</name>
</gene>
<feature type="domain" description="Phosphomannose isomerase type I catalytic" evidence="5">
    <location>
        <begin position="28"/>
        <end position="105"/>
    </location>
</feature>
<evidence type="ECO:0000313" key="6">
    <source>
        <dbReference type="EMBL" id="VEU64594.1"/>
    </source>
</evidence>
<dbReference type="InterPro" id="IPR046457">
    <property type="entry name" value="PMI_typeI_cat"/>
</dbReference>
<evidence type="ECO:0000256" key="1">
    <source>
        <dbReference type="ARBA" id="ARBA00022723"/>
    </source>
</evidence>
<accession>A0A449AHW5</accession>
<dbReference type="InterPro" id="IPR051804">
    <property type="entry name" value="Carb_Metab_Reg_Kinase/Isom"/>
</dbReference>
<dbReference type="Gene3D" id="2.60.120.10">
    <property type="entry name" value="Jelly Rolls"/>
    <property type="match status" value="2"/>
</dbReference>
<dbReference type="InterPro" id="IPR011051">
    <property type="entry name" value="RmlC_Cupin_sf"/>
</dbReference>
<dbReference type="GO" id="GO:0005975">
    <property type="term" value="P:carbohydrate metabolic process"/>
    <property type="evidence" value="ECO:0007669"/>
    <property type="project" value="InterPro"/>
</dbReference>
<name>A0A449AHW5_9BACT</name>
<feature type="binding site" evidence="3">
    <location>
        <position position="111"/>
    </location>
    <ligand>
        <name>Zn(2+)</name>
        <dbReference type="ChEBI" id="CHEBI:29105"/>
    </ligand>
</feature>
<dbReference type="RefSeq" id="WP_129720515.1">
    <property type="nucleotide sequence ID" value="NZ_LR214986.1"/>
</dbReference>
<keyword evidence="2 3" id="KW-0862">Zinc</keyword>
<evidence type="ECO:0000313" key="7">
    <source>
        <dbReference type="Proteomes" id="UP000289506"/>
    </source>
</evidence>
<dbReference type="PIRSF" id="PIRSF036894">
    <property type="entry name" value="PMI_Firm_short"/>
    <property type="match status" value="1"/>
</dbReference>
<keyword evidence="1 3" id="KW-0479">Metal-binding</keyword>
<evidence type="ECO:0000256" key="2">
    <source>
        <dbReference type="ARBA" id="ARBA00022833"/>
    </source>
</evidence>
<dbReference type="EC" id="5.3.1.8" evidence="6"/>
<evidence type="ECO:0000256" key="3">
    <source>
        <dbReference type="PIRSR" id="PIRSR036894-1"/>
    </source>
</evidence>
<reference evidence="6 7" key="1">
    <citation type="submission" date="2019-01" db="EMBL/GenBank/DDBJ databases">
        <authorList>
            <consortium name="Pathogen Informatics"/>
        </authorList>
    </citation>
    <scope>NUCLEOTIDE SEQUENCE [LARGE SCALE GENOMIC DNA]</scope>
    <source>
        <strain evidence="6 7">NCTC10142</strain>
        <plasmid evidence="7">13</plasmid>
    </source>
</reference>
<feature type="active site" evidence="4">
    <location>
        <position position="187"/>
    </location>
</feature>
<dbReference type="CDD" id="cd07010">
    <property type="entry name" value="cupin_PMI_type_I_N_bac"/>
    <property type="match status" value="1"/>
</dbReference>
<dbReference type="EMBL" id="LR214986">
    <property type="protein sequence ID" value="VEU64594.1"/>
    <property type="molecule type" value="Genomic_DNA"/>
</dbReference>
<dbReference type="AlphaFoldDB" id="A0A449AHW5"/>
<organism evidence="6 7">
    <name type="scientific">Mycoplasmopsis cynos</name>
    <dbReference type="NCBI Taxonomy" id="171284"/>
    <lineage>
        <taxon>Bacteria</taxon>
        <taxon>Bacillati</taxon>
        <taxon>Mycoplasmatota</taxon>
        <taxon>Mycoplasmoidales</taxon>
        <taxon>Metamycoplasmataceae</taxon>
        <taxon>Mycoplasmopsis</taxon>
    </lineage>
</organism>
<feature type="binding site" evidence="3">
    <location>
        <position position="167"/>
    </location>
    <ligand>
        <name>Zn(2+)</name>
        <dbReference type="ChEBI" id="CHEBI:29105"/>
    </ligand>
</feature>
<evidence type="ECO:0000256" key="4">
    <source>
        <dbReference type="PIRSR" id="PIRSR036894-2"/>
    </source>
</evidence>
<keyword evidence="6" id="KW-0413">Isomerase</keyword>
<dbReference type="Pfam" id="PF20511">
    <property type="entry name" value="PMI_typeI_cat"/>
    <property type="match status" value="1"/>
</dbReference>
<dbReference type="InterPro" id="IPR014710">
    <property type="entry name" value="RmlC-like_jellyroll"/>
</dbReference>
<comment type="cofactor">
    <cofactor evidence="3">
        <name>Zn(2+)</name>
        <dbReference type="ChEBI" id="CHEBI:29105"/>
    </cofactor>
    <text evidence="3">Binds 1 zinc ion per subunit.</text>
</comment>
<protein>
    <submittedName>
        <fullName evidence="6">Mannose-6-phosphate isomerase yvyI</fullName>
        <ecNumber evidence="6">5.3.1.8</ecNumber>
    </submittedName>
</protein>
<dbReference type="GO" id="GO:0008270">
    <property type="term" value="F:zinc ion binding"/>
    <property type="evidence" value="ECO:0007669"/>
    <property type="project" value="InterPro"/>
</dbReference>
<dbReference type="Proteomes" id="UP000289506">
    <property type="component" value="Plasmid 13"/>
</dbReference>
<proteinExistence type="predicted"/>
<sequence>MSNIIFLKPYFKKTPWANENLKKLFNLKENFGEAWLISAVNNCESIVKDYDLILSEFIKKYPNFFALTRQESENFIYPNLTKILDAKYPLSIQVHPDDRYAKQFNSLGKDECWYVLKTSYEPFILGSKTLDINIIKNTINTDRIEQYLNKIKLNEGDFVYIEAGLIHGIPSETMVYELQQSSDITYRLYDYQRLDKNGNKRPIHIKESLDTMKLDLKPTIQKSLSENNFYQTKLFNLTKVELNNNQRIIDTNLAKHCIEVVIIEGEGFIDDRPIKKSDVLLISKEAGKVCIKGKLKLFLNFV</sequence>
<dbReference type="SUPFAM" id="SSF51182">
    <property type="entry name" value="RmlC-like cupins"/>
    <property type="match status" value="1"/>
</dbReference>
<feature type="binding site" evidence="3">
    <location>
        <position position="95"/>
    </location>
    <ligand>
        <name>Zn(2+)</name>
        <dbReference type="ChEBI" id="CHEBI:29105"/>
    </ligand>
</feature>